<gene>
    <name evidence="2" type="ORF">ABIF29_007183</name>
</gene>
<evidence type="ECO:0008006" key="4">
    <source>
        <dbReference type="Google" id="ProtNLM"/>
    </source>
</evidence>
<name>A0ABV4FA93_BRAEL</name>
<accession>A0ABV4FA93</accession>
<sequence length="63" mass="7259">MERLQRIKELLDQQEKIGIELTALREQATQELEAFSTAKRKRRTKAEITAQEKKSGTDTGVEQ</sequence>
<dbReference type="Proteomes" id="UP001565471">
    <property type="component" value="Unassembled WGS sequence"/>
</dbReference>
<comment type="caution">
    <text evidence="2">The sequence shown here is derived from an EMBL/GenBank/DDBJ whole genome shotgun (WGS) entry which is preliminary data.</text>
</comment>
<reference evidence="2 3" key="1">
    <citation type="submission" date="2024-07" db="EMBL/GenBank/DDBJ databases">
        <title>Genomic Encyclopedia of Type Strains, Phase V (KMG-V): Genome sequencing to study the core and pangenomes of soil and plant-associated prokaryotes.</title>
        <authorList>
            <person name="Whitman W."/>
        </authorList>
    </citation>
    <scope>NUCLEOTIDE SEQUENCE [LARGE SCALE GENOMIC DNA]</scope>
    <source>
        <strain evidence="2 3">USDA 415</strain>
    </source>
</reference>
<proteinExistence type="predicted"/>
<organism evidence="2 3">
    <name type="scientific">Bradyrhizobium elkanii</name>
    <dbReference type="NCBI Taxonomy" id="29448"/>
    <lineage>
        <taxon>Bacteria</taxon>
        <taxon>Pseudomonadati</taxon>
        <taxon>Pseudomonadota</taxon>
        <taxon>Alphaproteobacteria</taxon>
        <taxon>Hyphomicrobiales</taxon>
        <taxon>Nitrobacteraceae</taxon>
        <taxon>Bradyrhizobium</taxon>
    </lineage>
</organism>
<dbReference type="RefSeq" id="WP_253576699.1">
    <property type="nucleotide sequence ID" value="NZ_CP126026.1"/>
</dbReference>
<evidence type="ECO:0000313" key="2">
    <source>
        <dbReference type="EMBL" id="MEY9320384.1"/>
    </source>
</evidence>
<keyword evidence="3" id="KW-1185">Reference proteome</keyword>
<protein>
    <recommendedName>
        <fullName evidence="4">Transposase</fullName>
    </recommendedName>
</protein>
<dbReference type="EMBL" id="JBGBZA010000002">
    <property type="protein sequence ID" value="MEY9320384.1"/>
    <property type="molecule type" value="Genomic_DNA"/>
</dbReference>
<evidence type="ECO:0000313" key="3">
    <source>
        <dbReference type="Proteomes" id="UP001565471"/>
    </source>
</evidence>
<evidence type="ECO:0000256" key="1">
    <source>
        <dbReference type="SAM" id="MobiDB-lite"/>
    </source>
</evidence>
<feature type="region of interest" description="Disordered" evidence="1">
    <location>
        <begin position="40"/>
        <end position="63"/>
    </location>
</feature>